<evidence type="ECO:0008006" key="3">
    <source>
        <dbReference type="Google" id="ProtNLM"/>
    </source>
</evidence>
<name>A0A246I5C3_STEMA</name>
<protein>
    <recommendedName>
        <fullName evidence="3">Phage tail protein</fullName>
    </recommendedName>
</protein>
<dbReference type="EMBL" id="NIVX01000076">
    <property type="protein sequence ID" value="OWQ73777.1"/>
    <property type="molecule type" value="Genomic_DNA"/>
</dbReference>
<gene>
    <name evidence="1" type="ORF">CEE63_11520</name>
</gene>
<organism evidence="1 2">
    <name type="scientific">Stenotrophomonas maltophilia</name>
    <name type="common">Pseudomonas maltophilia</name>
    <name type="synonym">Xanthomonas maltophilia</name>
    <dbReference type="NCBI Taxonomy" id="40324"/>
    <lineage>
        <taxon>Bacteria</taxon>
        <taxon>Pseudomonadati</taxon>
        <taxon>Pseudomonadota</taxon>
        <taxon>Gammaproteobacteria</taxon>
        <taxon>Lysobacterales</taxon>
        <taxon>Lysobacteraceae</taxon>
        <taxon>Stenotrophomonas</taxon>
        <taxon>Stenotrophomonas maltophilia group</taxon>
    </lineage>
</organism>
<dbReference type="Pfam" id="PF16460">
    <property type="entry name" value="Phage_TTP_11"/>
    <property type="match status" value="1"/>
</dbReference>
<proteinExistence type="predicted"/>
<reference evidence="1 2" key="1">
    <citation type="submission" date="2017-06" db="EMBL/GenBank/DDBJ databases">
        <authorList>
            <person name="Kim H.J."/>
            <person name="Triplett B.A."/>
        </authorList>
    </citation>
    <scope>NUCLEOTIDE SEQUENCE [LARGE SCALE GENOMIC DNA]</scope>
    <source>
        <strain evidence="1 2">594</strain>
    </source>
</reference>
<evidence type="ECO:0000313" key="2">
    <source>
        <dbReference type="Proteomes" id="UP000197090"/>
    </source>
</evidence>
<accession>A0A246I5C3</accession>
<dbReference type="Gene3D" id="4.10.410.40">
    <property type="match status" value="1"/>
</dbReference>
<sequence length="167" mass="17694">MTEGVIKTQGSELFTVDKLSSSAASVLKFECPTGINGLGGAADQIESTCLDTKGDKEYEGGLGNPGQVSVPFNFIPRSGSHQILFDLKESREVLPWLIGLSDGVSPPTLDSDEELVAPASPLRTSIGFRGYVADLNIDIATNEIVRGTLTIQRSGSVVPHWNGPYSA</sequence>
<dbReference type="AlphaFoldDB" id="A0A246I5C3"/>
<evidence type="ECO:0000313" key="1">
    <source>
        <dbReference type="EMBL" id="OWQ73777.1"/>
    </source>
</evidence>
<dbReference type="Proteomes" id="UP000197090">
    <property type="component" value="Unassembled WGS sequence"/>
</dbReference>
<dbReference type="InterPro" id="IPR032495">
    <property type="entry name" value="Phage_TTP_11"/>
</dbReference>
<dbReference type="RefSeq" id="WP_088497098.1">
    <property type="nucleotide sequence ID" value="NZ_NIVX01000076.1"/>
</dbReference>
<comment type="caution">
    <text evidence="1">The sequence shown here is derived from an EMBL/GenBank/DDBJ whole genome shotgun (WGS) entry which is preliminary data.</text>
</comment>